<evidence type="ECO:0000313" key="3">
    <source>
        <dbReference type="Proteomes" id="UP001152523"/>
    </source>
</evidence>
<gene>
    <name evidence="2" type="ORF">CEPIT_LOCUS6120</name>
</gene>
<organism evidence="2 3">
    <name type="scientific">Cuscuta epithymum</name>
    <dbReference type="NCBI Taxonomy" id="186058"/>
    <lineage>
        <taxon>Eukaryota</taxon>
        <taxon>Viridiplantae</taxon>
        <taxon>Streptophyta</taxon>
        <taxon>Embryophyta</taxon>
        <taxon>Tracheophyta</taxon>
        <taxon>Spermatophyta</taxon>
        <taxon>Magnoliopsida</taxon>
        <taxon>eudicotyledons</taxon>
        <taxon>Gunneridae</taxon>
        <taxon>Pentapetalae</taxon>
        <taxon>asterids</taxon>
        <taxon>lamiids</taxon>
        <taxon>Solanales</taxon>
        <taxon>Convolvulaceae</taxon>
        <taxon>Cuscuteae</taxon>
        <taxon>Cuscuta</taxon>
        <taxon>Cuscuta subgen. Cuscuta</taxon>
    </lineage>
</organism>
<evidence type="ECO:0000313" key="2">
    <source>
        <dbReference type="EMBL" id="CAH9077270.1"/>
    </source>
</evidence>
<feature type="region of interest" description="Disordered" evidence="1">
    <location>
        <begin position="156"/>
        <end position="179"/>
    </location>
</feature>
<name>A0AAV0CJF4_9ASTE</name>
<dbReference type="PANTHER" id="PTHR47481">
    <property type="match status" value="1"/>
</dbReference>
<dbReference type="AlphaFoldDB" id="A0AAV0CJF4"/>
<dbReference type="Pfam" id="PF14223">
    <property type="entry name" value="Retrotran_gag_2"/>
    <property type="match status" value="1"/>
</dbReference>
<sequence>MVISALLGSCSDTIQPIISSAASAKQAWDKLSHTFASSSRGRIIALKTALARTKKGSNSITTYLAEILGIADDLALAQNPVCDEDLVITILNGLGLEYNELASAIRVRTTPLPVAELREILLELESRQQEQTAATESLIPAVHATSLTSHYASAARGTAGTYDRRQSSRRGRGGRFAYSGPQSNTNIICKFCDNPGHDVKVCRKLQRFLRDNNISQSASPKVNHTATSSATSRPQWLFDSGASHHVASDVHHLPTYTDYGGPEEVQLGNGSDHGGVSDAARGEP</sequence>
<comment type="caution">
    <text evidence="2">The sequence shown here is derived from an EMBL/GenBank/DDBJ whole genome shotgun (WGS) entry which is preliminary data.</text>
</comment>
<evidence type="ECO:0000256" key="1">
    <source>
        <dbReference type="SAM" id="MobiDB-lite"/>
    </source>
</evidence>
<dbReference type="EMBL" id="CAMAPF010000031">
    <property type="protein sequence ID" value="CAH9077270.1"/>
    <property type="molecule type" value="Genomic_DNA"/>
</dbReference>
<proteinExistence type="predicted"/>
<protein>
    <submittedName>
        <fullName evidence="2">Uncharacterized protein</fullName>
    </submittedName>
</protein>
<keyword evidence="3" id="KW-1185">Reference proteome</keyword>
<accession>A0AAV0CJF4</accession>
<dbReference type="Proteomes" id="UP001152523">
    <property type="component" value="Unassembled WGS sequence"/>
</dbReference>
<reference evidence="2" key="1">
    <citation type="submission" date="2022-07" db="EMBL/GenBank/DDBJ databases">
        <authorList>
            <person name="Macas J."/>
            <person name="Novak P."/>
            <person name="Neumann P."/>
        </authorList>
    </citation>
    <scope>NUCLEOTIDE SEQUENCE</scope>
</reference>
<dbReference type="PANTHER" id="PTHR47481:SF43">
    <property type="entry name" value="RETROTRANSPOSON COPIA-LIKE N-TERMINAL DOMAIN-CONTAINING PROTEIN"/>
    <property type="match status" value="1"/>
</dbReference>
<feature type="region of interest" description="Disordered" evidence="1">
    <location>
        <begin position="259"/>
        <end position="284"/>
    </location>
</feature>